<evidence type="ECO:0000313" key="3">
    <source>
        <dbReference type="Proteomes" id="UP000664601"/>
    </source>
</evidence>
<dbReference type="Gene3D" id="3.40.50.720">
    <property type="entry name" value="NAD(P)-binding Rossmann-like Domain"/>
    <property type="match status" value="1"/>
</dbReference>
<name>A0ABS3L7V8_9ENTE</name>
<dbReference type="PANTHER" id="PTHR47129:SF1">
    <property type="entry name" value="NMRA-LIKE DOMAIN-CONTAINING PROTEIN"/>
    <property type="match status" value="1"/>
</dbReference>
<dbReference type="PANTHER" id="PTHR47129">
    <property type="entry name" value="QUINONE OXIDOREDUCTASE 2"/>
    <property type="match status" value="1"/>
</dbReference>
<dbReference type="InterPro" id="IPR016040">
    <property type="entry name" value="NAD(P)-bd_dom"/>
</dbReference>
<keyword evidence="3" id="KW-1185">Reference proteome</keyword>
<proteinExistence type="predicted"/>
<dbReference type="InterPro" id="IPR036291">
    <property type="entry name" value="NAD(P)-bd_dom_sf"/>
</dbReference>
<dbReference type="SUPFAM" id="SSF51735">
    <property type="entry name" value="NAD(P)-binding Rossmann-fold domains"/>
    <property type="match status" value="1"/>
</dbReference>
<dbReference type="EMBL" id="JAFREM010000010">
    <property type="protein sequence ID" value="MBO1305712.1"/>
    <property type="molecule type" value="Genomic_DNA"/>
</dbReference>
<dbReference type="Pfam" id="PF13460">
    <property type="entry name" value="NAD_binding_10"/>
    <property type="match status" value="1"/>
</dbReference>
<dbReference type="CDD" id="cd05269">
    <property type="entry name" value="TMR_SDR_a"/>
    <property type="match status" value="1"/>
</dbReference>
<evidence type="ECO:0000259" key="1">
    <source>
        <dbReference type="Pfam" id="PF13460"/>
    </source>
</evidence>
<dbReference type="RefSeq" id="WP_207672651.1">
    <property type="nucleotide sequence ID" value="NZ_JAFREM010000010.1"/>
</dbReference>
<reference evidence="2 3" key="1">
    <citation type="submission" date="2021-03" db="EMBL/GenBank/DDBJ databases">
        <title>Enterococcal diversity collection.</title>
        <authorList>
            <person name="Gilmore M.S."/>
            <person name="Schwartzman J."/>
            <person name="Van Tyne D."/>
            <person name="Martin M."/>
            <person name="Earl A.M."/>
            <person name="Manson A.L."/>
            <person name="Straub T."/>
            <person name="Salamzade R."/>
            <person name="Saavedra J."/>
            <person name="Lebreton F."/>
            <person name="Prichula J."/>
            <person name="Schaufler K."/>
            <person name="Gaca A."/>
            <person name="Sgardioli B."/>
            <person name="Wagenaar J."/>
            <person name="Strong T."/>
        </authorList>
    </citation>
    <scope>NUCLEOTIDE SEQUENCE [LARGE SCALE GENOMIC DNA]</scope>
    <source>
        <strain evidence="2 3">669A</strain>
    </source>
</reference>
<dbReference type="Proteomes" id="UP000664601">
    <property type="component" value="Unassembled WGS sequence"/>
</dbReference>
<evidence type="ECO:0000313" key="2">
    <source>
        <dbReference type="EMBL" id="MBO1305712.1"/>
    </source>
</evidence>
<gene>
    <name evidence="2" type="ORF">JZO70_06055</name>
</gene>
<dbReference type="Gene3D" id="3.90.25.10">
    <property type="entry name" value="UDP-galactose 4-epimerase, domain 1"/>
    <property type="match status" value="1"/>
</dbReference>
<protein>
    <submittedName>
        <fullName evidence="2">SDR family oxidoreductase</fullName>
    </submittedName>
</protein>
<organism evidence="2 3">
    <name type="scientific">Candidatus Enterococcus moelleringii</name>
    <dbReference type="NCBI Taxonomy" id="2815325"/>
    <lineage>
        <taxon>Bacteria</taxon>
        <taxon>Bacillati</taxon>
        <taxon>Bacillota</taxon>
        <taxon>Bacilli</taxon>
        <taxon>Lactobacillales</taxon>
        <taxon>Enterococcaceae</taxon>
        <taxon>Enterococcus</taxon>
    </lineage>
</organism>
<accession>A0ABS3L7V8</accession>
<comment type="caution">
    <text evidence="2">The sequence shown here is derived from an EMBL/GenBank/DDBJ whole genome shotgun (WGS) entry which is preliminary data.</text>
</comment>
<feature type="domain" description="NAD(P)-binding" evidence="1">
    <location>
        <begin position="7"/>
        <end position="142"/>
    </location>
</feature>
<sequence length="285" mass="31243">MKYAVTGATGNLGSRVVKELAELVDVQDIVAVVHSLSKAEDLKKAGIAVRPGDYSTIDSMVEALKSIDLLIYIPSKTYDVLERVRELENTLKAMEQAHVKEIIFVSFFADQEKNPFVMSPYYGYAPRRLAGSGFDYAVVKNALYADPLVPYLPELIERQNIIYPIGEAQLSFISLDDSAEAIAKLAVQPALRNAGQSYLLSQEQNYSMEELGAVMSEVTGKPIGYQPVTLAEFAEIYKGDGDGNELASMYHGGALGMLNGVSTDFEKITGHAPMDMKTFLQASYE</sequence>
<dbReference type="InterPro" id="IPR052718">
    <property type="entry name" value="NmrA-type_oxidoreductase"/>
</dbReference>